<evidence type="ECO:0000256" key="3">
    <source>
        <dbReference type="ARBA" id="ARBA00023121"/>
    </source>
</evidence>
<keyword evidence="3" id="KW-0446">Lipid-binding</keyword>
<dbReference type="InterPro" id="IPR038261">
    <property type="entry name" value="GPP34-like_sf"/>
</dbReference>
<accession>A0ABV9BHU3</accession>
<evidence type="ECO:0000256" key="2">
    <source>
        <dbReference type="ARBA" id="ARBA00023034"/>
    </source>
</evidence>
<dbReference type="Proteomes" id="UP001595990">
    <property type="component" value="Unassembled WGS sequence"/>
</dbReference>
<evidence type="ECO:0000256" key="1">
    <source>
        <dbReference type="ARBA" id="ARBA00004255"/>
    </source>
</evidence>
<keyword evidence="2" id="KW-0333">Golgi apparatus</keyword>
<dbReference type="Pfam" id="PF05719">
    <property type="entry name" value="GPP34"/>
    <property type="match status" value="1"/>
</dbReference>
<reference evidence="7" key="1">
    <citation type="journal article" date="2019" name="Int. J. Syst. Evol. Microbiol.">
        <title>The Global Catalogue of Microorganisms (GCM) 10K type strain sequencing project: providing services to taxonomists for standard genome sequencing and annotation.</title>
        <authorList>
            <consortium name="The Broad Institute Genomics Platform"/>
            <consortium name="The Broad Institute Genome Sequencing Center for Infectious Disease"/>
            <person name="Wu L."/>
            <person name="Ma J."/>
        </authorList>
    </citation>
    <scope>NUCLEOTIDE SEQUENCE [LARGE SCALE GENOMIC DNA]</scope>
    <source>
        <strain evidence="7">CECT 8064</strain>
    </source>
</reference>
<keyword evidence="7" id="KW-1185">Reference proteome</keyword>
<protein>
    <submittedName>
        <fullName evidence="6">GPP34 family phosphoprotein</fullName>
    </submittedName>
</protein>
<organism evidence="6 7">
    <name type="scientific">Streptomyces ehimensis</name>
    <dbReference type="NCBI Taxonomy" id="68195"/>
    <lineage>
        <taxon>Bacteria</taxon>
        <taxon>Bacillati</taxon>
        <taxon>Actinomycetota</taxon>
        <taxon>Actinomycetes</taxon>
        <taxon>Kitasatosporales</taxon>
        <taxon>Streptomycetaceae</taxon>
        <taxon>Streptomyces</taxon>
    </lineage>
</organism>
<gene>
    <name evidence="6" type="ORF">ACFPEN_11510</name>
</gene>
<evidence type="ECO:0000256" key="5">
    <source>
        <dbReference type="SAM" id="MobiDB-lite"/>
    </source>
</evidence>
<sequence length="254" mass="26539">MSTTPSSGLTLPEELILLSHAPSDGKRLCATRNLAYGLAGAVLAELELRGLAAEDRGGPVRVPGIPPADQRLALPLASLPELGKPGAKGRSRLFRLGTSTHRWVRTAARHVEEPWIVGLVERGILTPKAPDRFAVVRQLRYAVGPNDLTTATRQRFAGAREAGFPGRRDRMLAGLVSATGVGTALYPGWDHRADRKELRRHMRDEWTAYAVYRNVSEDSSSSSGGSDGGDGGGHSGGHSCGGGGGCGGGGCGGG</sequence>
<name>A0ABV9BHU3_9ACTN</name>
<comment type="caution">
    <text evidence="6">The sequence shown here is derived from an EMBL/GenBank/DDBJ whole genome shotgun (WGS) entry which is preliminary data.</text>
</comment>
<feature type="region of interest" description="Disordered" evidence="5">
    <location>
        <begin position="217"/>
        <end position="254"/>
    </location>
</feature>
<comment type="subcellular location">
    <subcellularLocation>
        <location evidence="1">Golgi apparatus membrane</location>
        <topology evidence="1">Peripheral membrane protein</topology>
        <orientation evidence="1">Cytoplasmic side</orientation>
    </subcellularLocation>
</comment>
<evidence type="ECO:0000256" key="4">
    <source>
        <dbReference type="ARBA" id="ARBA00023136"/>
    </source>
</evidence>
<keyword evidence="4" id="KW-0472">Membrane</keyword>
<dbReference type="InterPro" id="IPR008628">
    <property type="entry name" value="GPP34-like"/>
</dbReference>
<evidence type="ECO:0000313" key="6">
    <source>
        <dbReference type="EMBL" id="MFC4513562.1"/>
    </source>
</evidence>
<dbReference type="Gene3D" id="1.10.3630.10">
    <property type="entry name" value="yeast vps74-n-term truncation variant domain like"/>
    <property type="match status" value="1"/>
</dbReference>
<evidence type="ECO:0000313" key="7">
    <source>
        <dbReference type="Proteomes" id="UP001595990"/>
    </source>
</evidence>
<dbReference type="EMBL" id="JBHSFS010000004">
    <property type="protein sequence ID" value="MFC4513562.1"/>
    <property type="molecule type" value="Genomic_DNA"/>
</dbReference>
<dbReference type="RefSeq" id="WP_358217831.1">
    <property type="nucleotide sequence ID" value="NZ_JBHSFS010000004.1"/>
</dbReference>
<proteinExistence type="predicted"/>
<feature type="compositionally biased region" description="Gly residues" evidence="5">
    <location>
        <begin position="225"/>
        <end position="254"/>
    </location>
</feature>